<reference evidence="3" key="1">
    <citation type="journal article" date="2022" name="G3 (Bethesda)">
        <title>High quality genome of the basidiomycete yeast Dioszegia hungarica PDD-24b-2 isolated from cloud water.</title>
        <authorList>
            <person name="Jarrige D."/>
            <person name="Haridas S."/>
            <person name="Bleykasten-Grosshans C."/>
            <person name="Joly M."/>
            <person name="Nadalig T."/>
            <person name="Sancelme M."/>
            <person name="Vuilleumier S."/>
            <person name="Grigoriev I.V."/>
            <person name="Amato P."/>
            <person name="Bringel F."/>
        </authorList>
    </citation>
    <scope>NUCLEOTIDE SEQUENCE</scope>
    <source>
        <strain evidence="3">PDD-24b-2</strain>
    </source>
</reference>
<dbReference type="Proteomes" id="UP001164286">
    <property type="component" value="Unassembled WGS sequence"/>
</dbReference>
<feature type="region of interest" description="Disordered" evidence="2">
    <location>
        <begin position="325"/>
        <end position="345"/>
    </location>
</feature>
<sequence length="375" mass="40815">MTTLPPPAAAPAPARAAMRPPQYQVLKKDRHTTKVTIDRWSITAVKRPILNIKEVETLRSDRAEKSLGLPLPEMTFGNNSLILSYSGSAGSSSTSPSAGSAASSSASTSGEEVQISFNALDALEAVAVGEGWEERVGGGVQVAMADQWGKNRYAFLVADTSRSNPSALLTDVPLPTTPVKPHDWTYSGTHAGSVAGPSRFGPSSTHQIPMTLLARQDPILDQILFYEDVPLFEDELHDNGESILNARIRVMPHSLFVLARLFLRVDNVLFRMFDVRMYHAFGSGEVIREVSGMEAEYDDVRAMLEKPSDLSPLTDANFVHRAMTHLASRPKEERTSSRTGKPWPGLGKRVEVLRLPTEASALDQAAEGVRQLGIS</sequence>
<dbReference type="PANTHER" id="PTHR21021:SF16">
    <property type="entry name" value="TIP41-LIKE PROTEIN"/>
    <property type="match status" value="1"/>
</dbReference>
<feature type="region of interest" description="Disordered" evidence="2">
    <location>
        <begin position="87"/>
        <end position="108"/>
    </location>
</feature>
<feature type="region of interest" description="Disordered" evidence="2">
    <location>
        <begin position="1"/>
        <end position="20"/>
    </location>
</feature>
<feature type="compositionally biased region" description="Low complexity" evidence="2">
    <location>
        <begin position="11"/>
        <end position="20"/>
    </location>
</feature>
<organism evidence="3 4">
    <name type="scientific">Dioszegia hungarica</name>
    <dbReference type="NCBI Taxonomy" id="4972"/>
    <lineage>
        <taxon>Eukaryota</taxon>
        <taxon>Fungi</taxon>
        <taxon>Dikarya</taxon>
        <taxon>Basidiomycota</taxon>
        <taxon>Agaricomycotina</taxon>
        <taxon>Tremellomycetes</taxon>
        <taxon>Tremellales</taxon>
        <taxon>Bulleribasidiaceae</taxon>
        <taxon>Dioszegia</taxon>
    </lineage>
</organism>
<dbReference type="Pfam" id="PF04176">
    <property type="entry name" value="TIP41"/>
    <property type="match status" value="1"/>
</dbReference>
<comment type="caution">
    <text evidence="3">The sequence shown here is derived from an EMBL/GenBank/DDBJ whole genome shotgun (WGS) entry which is preliminary data.</text>
</comment>
<dbReference type="InterPro" id="IPR051330">
    <property type="entry name" value="Phosphatase_reg/MetRdx"/>
</dbReference>
<protein>
    <submittedName>
        <fullName evidence="3">Signal transduction-related protein</fullName>
    </submittedName>
</protein>
<dbReference type="InterPro" id="IPR007303">
    <property type="entry name" value="TIP41-like"/>
</dbReference>
<dbReference type="PANTHER" id="PTHR21021">
    <property type="entry name" value="GAF/PUTATIVE CYTOSKELETAL PROTEIN"/>
    <property type="match status" value="1"/>
</dbReference>
<evidence type="ECO:0000313" key="4">
    <source>
        <dbReference type="Proteomes" id="UP001164286"/>
    </source>
</evidence>
<comment type="similarity">
    <text evidence="1">Belongs to the TIP41 family.</text>
</comment>
<dbReference type="RefSeq" id="XP_052946028.1">
    <property type="nucleotide sequence ID" value="XM_053086938.1"/>
</dbReference>
<evidence type="ECO:0000256" key="2">
    <source>
        <dbReference type="SAM" id="MobiDB-lite"/>
    </source>
</evidence>
<dbReference type="GO" id="GO:0031929">
    <property type="term" value="P:TOR signaling"/>
    <property type="evidence" value="ECO:0007669"/>
    <property type="project" value="TreeGrafter"/>
</dbReference>
<proteinExistence type="inferred from homology"/>
<name>A0AA38HC69_9TREE</name>
<feature type="compositionally biased region" description="Pro residues" evidence="2">
    <location>
        <begin position="1"/>
        <end position="10"/>
    </location>
</feature>
<accession>A0AA38HC69</accession>
<dbReference type="AlphaFoldDB" id="A0AA38HC69"/>
<evidence type="ECO:0000313" key="3">
    <source>
        <dbReference type="EMBL" id="KAI9636251.1"/>
    </source>
</evidence>
<dbReference type="GO" id="GO:0005829">
    <property type="term" value="C:cytosol"/>
    <property type="evidence" value="ECO:0007669"/>
    <property type="project" value="TreeGrafter"/>
</dbReference>
<dbReference type="GeneID" id="77726139"/>
<dbReference type="EMBL" id="JAKWFO010000005">
    <property type="protein sequence ID" value="KAI9636251.1"/>
    <property type="molecule type" value="Genomic_DNA"/>
</dbReference>
<keyword evidence="4" id="KW-1185">Reference proteome</keyword>
<gene>
    <name evidence="3" type="ORF">MKK02DRAFT_24804</name>
</gene>
<evidence type="ECO:0000256" key="1">
    <source>
        <dbReference type="ARBA" id="ARBA00006658"/>
    </source>
</evidence>